<keyword evidence="2" id="KW-1185">Reference proteome</keyword>
<dbReference type="AlphaFoldDB" id="A0A1D1W6R0"/>
<gene>
    <name evidence="1" type="primary">RvY_16999-1</name>
    <name evidence="1" type="synonym">RvY_16999.1</name>
    <name evidence="1" type="ORF">RvY_16999</name>
</gene>
<name>A0A1D1W6R0_RAMVA</name>
<evidence type="ECO:0000313" key="2">
    <source>
        <dbReference type="Proteomes" id="UP000186922"/>
    </source>
</evidence>
<accession>A0A1D1W6R0</accession>
<dbReference type="Proteomes" id="UP000186922">
    <property type="component" value="Unassembled WGS sequence"/>
</dbReference>
<comment type="caution">
    <text evidence="1">The sequence shown here is derived from an EMBL/GenBank/DDBJ whole genome shotgun (WGS) entry which is preliminary data.</text>
</comment>
<protein>
    <submittedName>
        <fullName evidence="1">Uncharacterized protein</fullName>
    </submittedName>
</protein>
<sequence length="177" mass="20855">MIFAHMHLITIKRNISTQFLLTLHFPQGLLAELPKLSARFQREDYRLFDLHDTLEEFVKVLNSGKHNESVTTLKDRIKFQHDLVFFHERPDTIGTVVNDYNGNSFTAFRKESVDLLQNVLIFVNLRISETEATRHFRVFHLNKIPRQNGRYGDTHIQVLARYFGFKPLTVRARMSLQ</sequence>
<dbReference type="EMBL" id="BDGG01000014">
    <property type="protein sequence ID" value="GAV07124.1"/>
    <property type="molecule type" value="Genomic_DNA"/>
</dbReference>
<organism evidence="1 2">
    <name type="scientific">Ramazzottius varieornatus</name>
    <name type="common">Water bear</name>
    <name type="synonym">Tardigrade</name>
    <dbReference type="NCBI Taxonomy" id="947166"/>
    <lineage>
        <taxon>Eukaryota</taxon>
        <taxon>Metazoa</taxon>
        <taxon>Ecdysozoa</taxon>
        <taxon>Tardigrada</taxon>
        <taxon>Eutardigrada</taxon>
        <taxon>Parachela</taxon>
        <taxon>Hypsibioidea</taxon>
        <taxon>Ramazzottiidae</taxon>
        <taxon>Ramazzottius</taxon>
    </lineage>
</organism>
<proteinExistence type="predicted"/>
<evidence type="ECO:0000313" key="1">
    <source>
        <dbReference type="EMBL" id="GAV07124.1"/>
    </source>
</evidence>
<reference evidence="1 2" key="1">
    <citation type="journal article" date="2016" name="Nat. Commun.">
        <title>Extremotolerant tardigrade genome and improved radiotolerance of human cultured cells by tardigrade-unique protein.</title>
        <authorList>
            <person name="Hashimoto T."/>
            <person name="Horikawa D.D."/>
            <person name="Saito Y."/>
            <person name="Kuwahara H."/>
            <person name="Kozuka-Hata H."/>
            <person name="Shin-I T."/>
            <person name="Minakuchi Y."/>
            <person name="Ohishi K."/>
            <person name="Motoyama A."/>
            <person name="Aizu T."/>
            <person name="Enomoto A."/>
            <person name="Kondo K."/>
            <person name="Tanaka S."/>
            <person name="Hara Y."/>
            <person name="Koshikawa S."/>
            <person name="Sagara H."/>
            <person name="Miura T."/>
            <person name="Yokobori S."/>
            <person name="Miyagawa K."/>
            <person name="Suzuki Y."/>
            <person name="Kubo T."/>
            <person name="Oyama M."/>
            <person name="Kohara Y."/>
            <person name="Fujiyama A."/>
            <person name="Arakawa K."/>
            <person name="Katayama T."/>
            <person name="Toyoda A."/>
            <person name="Kunieda T."/>
        </authorList>
    </citation>
    <scope>NUCLEOTIDE SEQUENCE [LARGE SCALE GENOMIC DNA]</scope>
    <source>
        <strain evidence="1 2">YOKOZUNA-1</strain>
    </source>
</reference>